<evidence type="ECO:0000313" key="3">
    <source>
        <dbReference type="Proteomes" id="UP000593994"/>
    </source>
</evidence>
<protein>
    <submittedName>
        <fullName evidence="2">M48 family metallopeptidase</fullName>
    </submittedName>
</protein>
<feature type="domain" description="YgjP-like metallopeptidase" evidence="1">
    <location>
        <begin position="92"/>
        <end position="149"/>
    </location>
</feature>
<dbReference type="Gene3D" id="3.30.2010.10">
    <property type="entry name" value="Metalloproteases ('zincins'), catalytic domain"/>
    <property type="match status" value="1"/>
</dbReference>
<keyword evidence="3" id="KW-1185">Reference proteome</keyword>
<reference evidence="2 3" key="1">
    <citation type="submission" date="2020-05" db="EMBL/GenBank/DDBJ databases">
        <title>Sulfurimonas marisnigri, sp. nov., and Sulfurimonas baltica, sp. nov., manganese oxide reducing chemolithoautotrophs of the class Epsilonproteobacteria isolated from the pelagic redoxclines of the Black and Baltic Seas and emended description of the genus Sulfurimonas.</title>
        <authorList>
            <person name="Henkel J.V."/>
            <person name="Laudan C."/>
            <person name="Werner J."/>
            <person name="Neu T."/>
            <person name="Plewe S."/>
            <person name="Sproer C."/>
            <person name="Bunk B."/>
            <person name="Schulz-Vogt H.N."/>
        </authorList>
    </citation>
    <scope>NUCLEOTIDE SEQUENCE [LARGE SCALE GENOMIC DNA]</scope>
    <source>
        <strain evidence="2 3">GD2</strain>
    </source>
</reference>
<dbReference type="Proteomes" id="UP000593994">
    <property type="component" value="Chromosome"/>
</dbReference>
<evidence type="ECO:0000259" key="1">
    <source>
        <dbReference type="Pfam" id="PF01863"/>
    </source>
</evidence>
<dbReference type="RefSeq" id="WP_194370071.1">
    <property type="nucleotide sequence ID" value="NZ_CP054492.1"/>
</dbReference>
<dbReference type="EMBL" id="CP054492">
    <property type="protein sequence ID" value="QOY52231.1"/>
    <property type="molecule type" value="Genomic_DNA"/>
</dbReference>
<sequence>MDSLKYINHYSEATKKQVHELIKQDKLAHHLLKKYPNPHVIKNDKTLFSYVNELKNTHMKKVAPLSKVLYDGKINVIHNALGTHHFVSRVQGSKLKSKNEIRIASMFKSVPEEFLQMIAVHELAHFKEKEHNKAFYKLCEYMQPNYHQIEFDVRLYLTQIDIKGKLEEWS</sequence>
<dbReference type="PANTHER" id="PTHR30399:SF1">
    <property type="entry name" value="UTP PYROPHOSPHATASE"/>
    <property type="match status" value="1"/>
</dbReference>
<accession>A0A7S7LVI6</accession>
<dbReference type="InterPro" id="IPR002725">
    <property type="entry name" value="YgjP-like_metallopeptidase"/>
</dbReference>
<evidence type="ECO:0000313" key="2">
    <source>
        <dbReference type="EMBL" id="QOY52231.1"/>
    </source>
</evidence>
<dbReference type="KEGG" id="sbal:HUE88_00595"/>
<dbReference type="AlphaFoldDB" id="A0A7S7LVI6"/>
<organism evidence="2 3">
    <name type="scientific">Candidatus Sulfurimonas baltica</name>
    <dbReference type="NCBI Taxonomy" id="2740404"/>
    <lineage>
        <taxon>Bacteria</taxon>
        <taxon>Pseudomonadati</taxon>
        <taxon>Campylobacterota</taxon>
        <taxon>Epsilonproteobacteria</taxon>
        <taxon>Campylobacterales</taxon>
        <taxon>Sulfurimonadaceae</taxon>
        <taxon>Sulfurimonas</taxon>
    </lineage>
</organism>
<dbReference type="PANTHER" id="PTHR30399">
    <property type="entry name" value="UNCHARACTERIZED PROTEIN YGJP"/>
    <property type="match status" value="1"/>
</dbReference>
<proteinExistence type="predicted"/>
<dbReference type="InterPro" id="IPR053136">
    <property type="entry name" value="UTP_pyrophosphatase-like"/>
</dbReference>
<name>A0A7S7LVI6_9BACT</name>
<dbReference type="Pfam" id="PF01863">
    <property type="entry name" value="YgjP-like"/>
    <property type="match status" value="1"/>
</dbReference>
<gene>
    <name evidence="2" type="ORF">HUE88_00595</name>
</gene>